<keyword evidence="1" id="KW-0472">Membrane</keyword>
<evidence type="ECO:0000256" key="1">
    <source>
        <dbReference type="SAM" id="Phobius"/>
    </source>
</evidence>
<dbReference type="EMBL" id="JADEWN010000002">
    <property type="protein sequence ID" value="MBE9188973.1"/>
    <property type="molecule type" value="Genomic_DNA"/>
</dbReference>
<accession>A0ABR9UL02</accession>
<dbReference type="Proteomes" id="UP000651156">
    <property type="component" value="Unassembled WGS sequence"/>
</dbReference>
<evidence type="ECO:0000313" key="2">
    <source>
        <dbReference type="EMBL" id="MBE9188973.1"/>
    </source>
</evidence>
<comment type="caution">
    <text evidence="2">The sequence shown here is derived from an EMBL/GenBank/DDBJ whole genome shotgun (WGS) entry which is preliminary data.</text>
</comment>
<keyword evidence="1" id="KW-0812">Transmembrane</keyword>
<name>A0ABR9UL02_9CHRO</name>
<proteinExistence type="predicted"/>
<sequence>MSGAEISIQDLIANMSFGWLGGILLLYQKIYLRIMKLAYCPDEKKPKPGSDTQT</sequence>
<feature type="transmembrane region" description="Helical" evidence="1">
    <location>
        <begin position="6"/>
        <end position="27"/>
    </location>
</feature>
<organism evidence="2 3">
    <name type="scientific">Gloeocapsopsis crepidinum LEGE 06123</name>
    <dbReference type="NCBI Taxonomy" id="588587"/>
    <lineage>
        <taxon>Bacteria</taxon>
        <taxon>Bacillati</taxon>
        <taxon>Cyanobacteriota</taxon>
        <taxon>Cyanophyceae</taxon>
        <taxon>Oscillatoriophycideae</taxon>
        <taxon>Chroococcales</taxon>
        <taxon>Chroococcaceae</taxon>
        <taxon>Gloeocapsopsis</taxon>
    </lineage>
</organism>
<gene>
    <name evidence="2" type="ORF">IQ230_01040</name>
</gene>
<keyword evidence="3" id="KW-1185">Reference proteome</keyword>
<evidence type="ECO:0000313" key="3">
    <source>
        <dbReference type="Proteomes" id="UP000651156"/>
    </source>
</evidence>
<protein>
    <submittedName>
        <fullName evidence="2">Uncharacterized protein</fullName>
    </submittedName>
</protein>
<keyword evidence="1" id="KW-1133">Transmembrane helix</keyword>
<reference evidence="2 3" key="1">
    <citation type="submission" date="2020-10" db="EMBL/GenBank/DDBJ databases">
        <authorList>
            <person name="Castelo-Branco R."/>
            <person name="Eusebio N."/>
            <person name="Adriana R."/>
            <person name="Vieira A."/>
            <person name="Brugerolle De Fraissinette N."/>
            <person name="Rezende De Castro R."/>
            <person name="Schneider M.P."/>
            <person name="Vasconcelos V."/>
            <person name="Leao P.N."/>
        </authorList>
    </citation>
    <scope>NUCLEOTIDE SEQUENCE [LARGE SCALE GENOMIC DNA]</scope>
    <source>
        <strain evidence="2 3">LEGE 06123</strain>
    </source>
</reference>